<gene>
    <name evidence="3" type="ORF">SAMN05421874_104378</name>
</gene>
<accession>A0A1G8YE65</accession>
<reference evidence="3 4" key="1">
    <citation type="submission" date="2016-10" db="EMBL/GenBank/DDBJ databases">
        <authorList>
            <person name="de Groot N.N."/>
        </authorList>
    </citation>
    <scope>NUCLEOTIDE SEQUENCE [LARGE SCALE GENOMIC DNA]</scope>
    <source>
        <strain evidence="3 4">CGMCC 4.5681</strain>
    </source>
</reference>
<evidence type="ECO:0000313" key="4">
    <source>
        <dbReference type="Proteomes" id="UP000198683"/>
    </source>
</evidence>
<sequence length="436" mass="49092">MSRIRLTLAALLPLPLVVVLSPMQHSAAYGVAPHQAGPPPETPDPPPRRKTPVVLFPAYHLTKLRVTVKNQTAAPGCPRSGTFGFWYRNDRPSTIFSQECQDSLLTLRYRPDRSAPMRARFSEQNGVDVRILSFGRTESAPFYDPMYRRLEADGYVRNKNIVVAGYDSRLTPDMGDFLRRTRDLIEYTYRVNGDRPVHLVGHSNGPLYAQYLLTHTSKDWRKKYIHGFTPIAGNFPGQGLLYQVLFTGLNVQDFSTPTTRQQAATSARRYRSTPSTYMSAADPAVFGDREIVVRDTSSGRSYTPRDYRRLLADANLPLARHLAEHYVGFVRFARPRAFPRVDVYAEKGSGLPTVVGARLRDLSAGQVADPAGLVRRDGDGNQEDITNNAVRVWRAMRCHRFSLTDNRGVGHFALPGNRGVLDRLVRHLSRPRSKCR</sequence>
<proteinExistence type="predicted"/>
<feature type="chain" id="PRO_5011432701" evidence="2">
    <location>
        <begin position="28"/>
        <end position="436"/>
    </location>
</feature>
<feature type="region of interest" description="Disordered" evidence="1">
    <location>
        <begin position="30"/>
        <end position="50"/>
    </location>
</feature>
<evidence type="ECO:0000256" key="2">
    <source>
        <dbReference type="SAM" id="SignalP"/>
    </source>
</evidence>
<evidence type="ECO:0000256" key="1">
    <source>
        <dbReference type="SAM" id="MobiDB-lite"/>
    </source>
</evidence>
<dbReference type="RefSeq" id="WP_090762212.1">
    <property type="nucleotide sequence ID" value="NZ_FNFB01000004.1"/>
</dbReference>
<dbReference type="AlphaFoldDB" id="A0A1G8YE65"/>
<dbReference type="STRING" id="683260.SAMN05421874_104378"/>
<feature type="compositionally biased region" description="Pro residues" evidence="1">
    <location>
        <begin position="36"/>
        <end position="45"/>
    </location>
</feature>
<dbReference type="SUPFAM" id="SSF53474">
    <property type="entry name" value="alpha/beta-Hydrolases"/>
    <property type="match status" value="1"/>
</dbReference>
<dbReference type="OrthoDB" id="3661434at2"/>
<name>A0A1G8YE65_9ACTN</name>
<protein>
    <submittedName>
        <fullName evidence="3">Lysophospholipase-3</fullName>
    </submittedName>
</protein>
<dbReference type="Gene3D" id="3.40.50.1820">
    <property type="entry name" value="alpha/beta hydrolase"/>
    <property type="match status" value="1"/>
</dbReference>
<evidence type="ECO:0000313" key="3">
    <source>
        <dbReference type="EMBL" id="SDK01219.1"/>
    </source>
</evidence>
<keyword evidence="2" id="KW-0732">Signal</keyword>
<dbReference type="InterPro" id="IPR029058">
    <property type="entry name" value="AB_hydrolase_fold"/>
</dbReference>
<keyword evidence="4" id="KW-1185">Reference proteome</keyword>
<feature type="signal peptide" evidence="2">
    <location>
        <begin position="1"/>
        <end position="27"/>
    </location>
</feature>
<organism evidence="3 4">
    <name type="scientific">Nonomuraea maritima</name>
    <dbReference type="NCBI Taxonomy" id="683260"/>
    <lineage>
        <taxon>Bacteria</taxon>
        <taxon>Bacillati</taxon>
        <taxon>Actinomycetota</taxon>
        <taxon>Actinomycetes</taxon>
        <taxon>Streptosporangiales</taxon>
        <taxon>Streptosporangiaceae</taxon>
        <taxon>Nonomuraea</taxon>
    </lineage>
</organism>
<dbReference type="GO" id="GO:0006629">
    <property type="term" value="P:lipid metabolic process"/>
    <property type="evidence" value="ECO:0007669"/>
    <property type="project" value="InterPro"/>
</dbReference>
<dbReference type="PANTHER" id="PTHR11440">
    <property type="entry name" value="LECITHIN-CHOLESTEROL ACYLTRANSFERASE-RELATED"/>
    <property type="match status" value="1"/>
</dbReference>
<dbReference type="InterPro" id="IPR003386">
    <property type="entry name" value="LACT/PDAT_acylTrfase"/>
</dbReference>
<dbReference type="EMBL" id="FNFB01000004">
    <property type="protein sequence ID" value="SDK01219.1"/>
    <property type="molecule type" value="Genomic_DNA"/>
</dbReference>
<dbReference type="Proteomes" id="UP000198683">
    <property type="component" value="Unassembled WGS sequence"/>
</dbReference>
<dbReference type="Pfam" id="PF02450">
    <property type="entry name" value="LCAT"/>
    <property type="match status" value="1"/>
</dbReference>
<dbReference type="GO" id="GO:0008374">
    <property type="term" value="F:O-acyltransferase activity"/>
    <property type="evidence" value="ECO:0007669"/>
    <property type="project" value="InterPro"/>
</dbReference>